<feature type="domain" description="AB hydrolase-1" evidence="4">
    <location>
        <begin position="16"/>
        <end position="245"/>
    </location>
</feature>
<protein>
    <recommendedName>
        <fullName evidence="3">Putative 2-succinyl-6-hydroxy-2,4-cyclohexadiene-1-carboxylate synthase</fullName>
        <shortName evidence="3">SHCHC synthase</shortName>
        <ecNumber evidence="3">4.2.99.20</ecNumber>
    </recommendedName>
</protein>
<dbReference type="PANTHER" id="PTHR42916:SF1">
    <property type="entry name" value="PROTEIN PHYLLO, CHLOROPLASTIC"/>
    <property type="match status" value="1"/>
</dbReference>
<dbReference type="InterPro" id="IPR022485">
    <property type="entry name" value="SHCHC_synthase_MenH"/>
</dbReference>
<dbReference type="Pfam" id="PF00561">
    <property type="entry name" value="Abhydrolase_1"/>
    <property type="match status" value="1"/>
</dbReference>
<comment type="pathway">
    <text evidence="3">Quinol/quinone metabolism; 1,4-dihydroxy-2-naphthoate biosynthesis; 1,4-dihydroxy-2-naphthoate from chorismate: step 3/7.</text>
</comment>
<organism evidence="5 6">
    <name type="scientific">Vibrio zhanjiangensis</name>
    <dbReference type="NCBI Taxonomy" id="1046128"/>
    <lineage>
        <taxon>Bacteria</taxon>
        <taxon>Pseudomonadati</taxon>
        <taxon>Pseudomonadota</taxon>
        <taxon>Gammaproteobacteria</taxon>
        <taxon>Vibrionales</taxon>
        <taxon>Vibrionaceae</taxon>
        <taxon>Vibrio</taxon>
    </lineage>
</organism>
<evidence type="ECO:0000256" key="3">
    <source>
        <dbReference type="HAMAP-Rule" id="MF_01660"/>
    </source>
</evidence>
<evidence type="ECO:0000256" key="2">
    <source>
        <dbReference type="ARBA" id="ARBA00023239"/>
    </source>
</evidence>
<comment type="catalytic activity">
    <reaction evidence="3">
        <text>5-enolpyruvoyl-6-hydroxy-2-succinyl-cyclohex-3-ene-1-carboxylate = (1R,6R)-6-hydroxy-2-succinyl-cyclohexa-2,4-diene-1-carboxylate + pyruvate</text>
        <dbReference type="Rhea" id="RHEA:25597"/>
        <dbReference type="ChEBI" id="CHEBI:15361"/>
        <dbReference type="ChEBI" id="CHEBI:58689"/>
        <dbReference type="ChEBI" id="CHEBI:58818"/>
        <dbReference type="EC" id="4.2.99.20"/>
    </reaction>
</comment>
<name>A0ABQ6EZC4_9VIBR</name>
<evidence type="ECO:0000313" key="6">
    <source>
        <dbReference type="Proteomes" id="UP001157138"/>
    </source>
</evidence>
<dbReference type="NCBIfam" id="NF008340">
    <property type="entry name" value="PRK11126.1"/>
    <property type="match status" value="1"/>
</dbReference>
<dbReference type="SUPFAM" id="SSF53474">
    <property type="entry name" value="alpha/beta-Hydrolases"/>
    <property type="match status" value="1"/>
</dbReference>
<evidence type="ECO:0000256" key="1">
    <source>
        <dbReference type="ARBA" id="ARBA00022428"/>
    </source>
</evidence>
<comment type="function">
    <text evidence="3">Catalyzes a proton abstraction reaction that results in 2,5-elimination of pyruvate from 2-succinyl-5-enolpyruvyl-6-hydroxy-3-cyclohexene-1-carboxylate (SEPHCHC) and the formation of 2-succinyl-6-hydroxy-2,4-cyclohexadiene-1-carboxylate (SHCHC).</text>
</comment>
<gene>
    <name evidence="3 5" type="primary">menH</name>
    <name evidence="5" type="ORF">GCM10007938_17030</name>
</gene>
<keyword evidence="1 3" id="KW-0474">Menaquinone biosynthesis</keyword>
<dbReference type="RefSeq" id="WP_284191824.1">
    <property type="nucleotide sequence ID" value="NZ_BSPW01000029.1"/>
</dbReference>
<reference evidence="6" key="1">
    <citation type="journal article" date="2019" name="Int. J. Syst. Evol. Microbiol.">
        <title>The Global Catalogue of Microorganisms (GCM) 10K type strain sequencing project: providing services to taxonomists for standard genome sequencing and annotation.</title>
        <authorList>
            <consortium name="The Broad Institute Genomics Platform"/>
            <consortium name="The Broad Institute Genome Sequencing Center for Infectious Disease"/>
            <person name="Wu L."/>
            <person name="Ma J."/>
        </authorList>
    </citation>
    <scope>NUCLEOTIDE SEQUENCE [LARGE SCALE GENOMIC DNA]</scope>
    <source>
        <strain evidence="6">NBRC 108723</strain>
    </source>
</reference>
<dbReference type="Gene3D" id="3.40.50.1820">
    <property type="entry name" value="alpha/beta hydrolase"/>
    <property type="match status" value="1"/>
</dbReference>
<evidence type="ECO:0000259" key="4">
    <source>
        <dbReference type="Pfam" id="PF00561"/>
    </source>
</evidence>
<dbReference type="InterPro" id="IPR000073">
    <property type="entry name" value="AB_hydrolase_1"/>
</dbReference>
<sequence length="264" mass="29854">MLASYFYHKMNTSKLPVIVCLHGLLGSSEDWSGCTELLTDYPLLCIDLPGHGLSQHLHCDDFKMCCDQISHVLRHHIPSQAPIVLLGYSLGARIFMNGLARNHFNAFNIKLLICESGHFGLKSDEQKRQRFSQDYAWAARFTNEALETVLDDWYQQPVFQSLSQMQRNALINKRLKNVGTSVASTLMATTLAKQDYLLDLLKNSNIPIHCICGEKDNKFKQLNEYSGLPYSFIHQAGHNAHIDDPQAFTNIVKSNVSALWLDAN</sequence>
<comment type="pathway">
    <text evidence="3">Quinol/quinone metabolism; menaquinone biosynthesis.</text>
</comment>
<evidence type="ECO:0000313" key="5">
    <source>
        <dbReference type="EMBL" id="GLT17925.1"/>
    </source>
</evidence>
<keyword evidence="6" id="KW-1185">Reference proteome</keyword>
<dbReference type="Proteomes" id="UP001157138">
    <property type="component" value="Unassembled WGS sequence"/>
</dbReference>
<dbReference type="EMBL" id="BSPW01000029">
    <property type="protein sequence ID" value="GLT17925.1"/>
    <property type="molecule type" value="Genomic_DNA"/>
</dbReference>
<keyword evidence="2 3" id="KW-0456">Lyase</keyword>
<comment type="similarity">
    <text evidence="3">Belongs to the AB hydrolase superfamily. MenH family.</text>
</comment>
<proteinExistence type="inferred from homology"/>
<comment type="subunit">
    <text evidence="3">Monomer.</text>
</comment>
<dbReference type="PANTHER" id="PTHR42916">
    <property type="entry name" value="2-SUCCINYL-5-ENOLPYRUVYL-6-HYDROXY-3-CYCLOHEXENE-1-CARBOXYLATE SYNTHASE"/>
    <property type="match status" value="1"/>
</dbReference>
<dbReference type="NCBIfam" id="TIGR03695">
    <property type="entry name" value="menH_SHCHC"/>
    <property type="match status" value="1"/>
</dbReference>
<dbReference type="EC" id="4.2.99.20" evidence="3"/>
<accession>A0ABQ6EZC4</accession>
<comment type="caution">
    <text evidence="5">The sequence shown here is derived from an EMBL/GenBank/DDBJ whole genome shotgun (WGS) entry which is preliminary data.</text>
</comment>
<dbReference type="HAMAP" id="MF_01660">
    <property type="entry name" value="MenH"/>
    <property type="match status" value="1"/>
</dbReference>
<dbReference type="InterPro" id="IPR029058">
    <property type="entry name" value="AB_hydrolase_fold"/>
</dbReference>